<feature type="compositionally biased region" description="Polar residues" evidence="1">
    <location>
        <begin position="102"/>
        <end position="114"/>
    </location>
</feature>
<gene>
    <name evidence="3" type="primary">LOC100369675</name>
</gene>
<dbReference type="RefSeq" id="XP_006820241.1">
    <property type="nucleotide sequence ID" value="XM_006820178.1"/>
</dbReference>
<protein>
    <submittedName>
        <fullName evidence="3">Uncharacterized protein LOC100369675</fullName>
    </submittedName>
</protein>
<accession>A0ABM0MJQ0</accession>
<feature type="compositionally biased region" description="Polar residues" evidence="1">
    <location>
        <begin position="78"/>
        <end position="87"/>
    </location>
</feature>
<evidence type="ECO:0000256" key="1">
    <source>
        <dbReference type="SAM" id="MobiDB-lite"/>
    </source>
</evidence>
<evidence type="ECO:0000313" key="2">
    <source>
        <dbReference type="Proteomes" id="UP000694865"/>
    </source>
</evidence>
<keyword evidence="2" id="KW-1185">Reference proteome</keyword>
<dbReference type="GeneID" id="100369675"/>
<reference evidence="3" key="1">
    <citation type="submission" date="2025-08" db="UniProtKB">
        <authorList>
            <consortium name="RefSeq"/>
        </authorList>
    </citation>
    <scope>IDENTIFICATION</scope>
    <source>
        <tissue evidence="3">Testes</tissue>
    </source>
</reference>
<evidence type="ECO:0000313" key="3">
    <source>
        <dbReference type="RefSeq" id="XP_006820241.1"/>
    </source>
</evidence>
<feature type="region of interest" description="Disordered" evidence="1">
    <location>
        <begin position="52"/>
        <end position="120"/>
    </location>
</feature>
<proteinExistence type="predicted"/>
<dbReference type="Proteomes" id="UP000694865">
    <property type="component" value="Unplaced"/>
</dbReference>
<name>A0ABM0MJQ0_SACKO</name>
<sequence>MDGDTMQQTSTESNQCSSSCTERQSIFLCSHATSQCFHGNGSSVEDESEIWYSDNGEGSEDDALPLQDNSSDEETVQRYVNSATQTEPRSHTRQRRVVKRAGTSTPAYETSGTGSADEEISRSWVEMVEEQEIMEELNKKGAHDHRPTQNLNGCRLTDCQQARLAYLVSRHKFPSCICYHLKNIMLHYPALLAQYCEFSLNHFASQTPIVMKRALLRWESYDLDKFRNGWDLLHVCVLHALHEQ</sequence>
<organism evidence="2 3">
    <name type="scientific">Saccoglossus kowalevskii</name>
    <name type="common">Acorn worm</name>
    <dbReference type="NCBI Taxonomy" id="10224"/>
    <lineage>
        <taxon>Eukaryota</taxon>
        <taxon>Metazoa</taxon>
        <taxon>Hemichordata</taxon>
        <taxon>Enteropneusta</taxon>
        <taxon>Harrimaniidae</taxon>
        <taxon>Saccoglossus</taxon>
    </lineage>
</organism>